<evidence type="ECO:0000313" key="7">
    <source>
        <dbReference type="EMBL" id="CCF84761.1"/>
    </source>
</evidence>
<dbReference type="EMBL" id="CAGS01000323">
    <property type="protein sequence ID" value="CCF84761.1"/>
    <property type="molecule type" value="Genomic_DNA"/>
</dbReference>
<dbReference type="InterPro" id="IPR037207">
    <property type="entry name" value="Nuop51_4Fe4S-bd_sf"/>
</dbReference>
<evidence type="ECO:0000259" key="6">
    <source>
        <dbReference type="SMART" id="SM00928"/>
    </source>
</evidence>
<dbReference type="GO" id="GO:0016491">
    <property type="term" value="F:oxidoreductase activity"/>
    <property type="evidence" value="ECO:0007669"/>
    <property type="project" value="UniProtKB-KW"/>
</dbReference>
<keyword evidence="7" id="KW-0560">Oxidoreductase</keyword>
<dbReference type="SMART" id="SM00928">
    <property type="entry name" value="NADH_4Fe-4S"/>
    <property type="match status" value="1"/>
</dbReference>
<organism evidence="7 8">
    <name type="scientific">Nitrolancea hollandica Lb</name>
    <dbReference type="NCBI Taxonomy" id="1129897"/>
    <lineage>
        <taxon>Bacteria</taxon>
        <taxon>Pseudomonadati</taxon>
        <taxon>Thermomicrobiota</taxon>
        <taxon>Thermomicrobia</taxon>
        <taxon>Sphaerobacterales</taxon>
        <taxon>Sphaerobacterineae</taxon>
        <taxon>Sphaerobacteraceae</taxon>
        <taxon>Nitrolancea</taxon>
    </lineage>
</organism>
<accession>I4EJ99</accession>
<evidence type="ECO:0000256" key="5">
    <source>
        <dbReference type="ARBA" id="ARBA00023014"/>
    </source>
</evidence>
<proteinExistence type="inferred from homology"/>
<dbReference type="EC" id="1.6.99.5" evidence="7"/>
<evidence type="ECO:0000256" key="2">
    <source>
        <dbReference type="ARBA" id="ARBA00022485"/>
    </source>
</evidence>
<dbReference type="GO" id="GO:0051539">
    <property type="term" value="F:4 iron, 4 sulfur cluster binding"/>
    <property type="evidence" value="ECO:0007669"/>
    <property type="project" value="UniProtKB-KW"/>
</dbReference>
<comment type="caution">
    <text evidence="7">The sequence shown here is derived from an EMBL/GenBank/DDBJ whole genome shotgun (WGS) entry which is preliminary data.</text>
</comment>
<comment type="similarity">
    <text evidence="1">Belongs to the complex I 51 kDa subunit family.</text>
</comment>
<name>I4EJ99_9BACT</name>
<keyword evidence="2" id="KW-0004">4Fe-4S</keyword>
<dbReference type="PANTHER" id="PTHR43578:SF3">
    <property type="entry name" value="NADH-QUINONE OXIDOREDUCTASE SUBUNIT F"/>
    <property type="match status" value="1"/>
</dbReference>
<dbReference type="PANTHER" id="PTHR43578">
    <property type="entry name" value="NADH-QUINONE OXIDOREDUCTASE SUBUNIT F"/>
    <property type="match status" value="1"/>
</dbReference>
<dbReference type="Pfam" id="PF01512">
    <property type="entry name" value="Complex1_51K"/>
    <property type="match status" value="1"/>
</dbReference>
<keyword evidence="5" id="KW-0411">Iron-sulfur</keyword>
<evidence type="ECO:0000256" key="4">
    <source>
        <dbReference type="ARBA" id="ARBA00023004"/>
    </source>
</evidence>
<dbReference type="InterPro" id="IPR037225">
    <property type="entry name" value="Nuo51_FMN-bd_sf"/>
</dbReference>
<dbReference type="Gene3D" id="1.20.1440.230">
    <property type="entry name" value="NADH-ubiquinone oxidoreductase 51kDa subunit, iron-sulphur binding domain"/>
    <property type="match status" value="1"/>
</dbReference>
<dbReference type="Gene3D" id="3.40.30.10">
    <property type="entry name" value="Glutaredoxin"/>
    <property type="match status" value="1"/>
</dbReference>
<dbReference type="SUPFAM" id="SSF140490">
    <property type="entry name" value="Nqo1C-terminal domain-like"/>
    <property type="match status" value="1"/>
</dbReference>
<keyword evidence="8" id="KW-1185">Reference proteome</keyword>
<dbReference type="SUPFAM" id="SSF142984">
    <property type="entry name" value="Nqo1 middle domain-like"/>
    <property type="match status" value="1"/>
</dbReference>
<dbReference type="SUPFAM" id="SSF142019">
    <property type="entry name" value="Nqo1 FMN-binding domain-like"/>
    <property type="match status" value="1"/>
</dbReference>
<evidence type="ECO:0000256" key="1">
    <source>
        <dbReference type="ARBA" id="ARBA00007523"/>
    </source>
</evidence>
<dbReference type="Gene3D" id="3.10.20.600">
    <property type="match status" value="1"/>
</dbReference>
<dbReference type="AlphaFoldDB" id="I4EJ99"/>
<dbReference type="InterPro" id="IPR011538">
    <property type="entry name" value="Nuo51_FMN-bd"/>
</dbReference>
<dbReference type="Gene3D" id="3.40.50.11540">
    <property type="entry name" value="NADH-ubiquinone oxidoreductase 51kDa subunit"/>
    <property type="match status" value="1"/>
</dbReference>
<feature type="domain" description="NADH-ubiquinone oxidoreductase 51kDa subunit iron-sulphur binding" evidence="6">
    <location>
        <begin position="465"/>
        <end position="510"/>
    </location>
</feature>
<sequence>MVLTDRAAFEEYAAQAAHKWATRGAGNRWIVSVGISECSLAKRADQTMENLRFSMEQAGLDAEIRRVGCAGWCWAEPFVEVQSPGQPPIVYGNITTDRVPVLVAALKRGDAMPEWALGVRSDRNFSGIAPLDQHPYLAGQRRILFAEAGVIDPESIEDYIARGGYSAWIKALFEMAPEEVVAEVKTANVRGRGGAGFPAGIKWESGRRTNKWPKYVVANSHEGEPNVFKDRRLLESNPHLVLEGIMLGCFALGTPRGYNYIGGEHVLAIKRSRKAVQQAYELGLLGDNILGTGISCHMRIRTGGGAYICGEGSALMYSIMGQRGQPRTKPPRSVEEGMWKRPTVLNNTETYANIPGIVLNGGAWYAGLGTEKSKGTKLVTIQGPVKRLGLAEVEMGMTMRDLIFGIFGGMADGSRFKGVQTGGVSAGPLKEDQLDLLVDFDSMTPAGGMLGSGGFVVFDESVCAVDFARYLQAFNRYESCAKCTPCRLGNPSLVEIIDRIRNGYGQASDLDLIQKTANHVITLSLCGLGQVAPMPLLGMMKAFPDEFNTHVIGHRCPAGVCPVSAGQRSFAGIWGD</sequence>
<evidence type="ECO:0000256" key="3">
    <source>
        <dbReference type="ARBA" id="ARBA00022723"/>
    </source>
</evidence>
<keyword evidence="3" id="KW-0479">Metal-binding</keyword>
<keyword evidence="4" id="KW-0408">Iron</keyword>
<dbReference type="CDD" id="cd02980">
    <property type="entry name" value="TRX_Fd_family"/>
    <property type="match status" value="1"/>
</dbReference>
<dbReference type="InterPro" id="IPR036249">
    <property type="entry name" value="Thioredoxin-like_sf"/>
</dbReference>
<dbReference type="SUPFAM" id="SSF52833">
    <property type="entry name" value="Thioredoxin-like"/>
    <property type="match status" value="1"/>
</dbReference>
<dbReference type="InterPro" id="IPR019575">
    <property type="entry name" value="Nuop51_4Fe4S-bd"/>
</dbReference>
<dbReference type="GO" id="GO:0046872">
    <property type="term" value="F:metal ion binding"/>
    <property type="evidence" value="ECO:0007669"/>
    <property type="project" value="UniProtKB-KW"/>
</dbReference>
<dbReference type="Pfam" id="PF10589">
    <property type="entry name" value="NADH_4Fe-4S"/>
    <property type="match status" value="1"/>
</dbReference>
<dbReference type="Proteomes" id="UP000004221">
    <property type="component" value="Unassembled WGS sequence"/>
</dbReference>
<dbReference type="Gene3D" id="6.10.250.1450">
    <property type="match status" value="1"/>
</dbReference>
<dbReference type="OrthoDB" id="9761899at2"/>
<dbReference type="RefSeq" id="WP_008479172.1">
    <property type="nucleotide sequence ID" value="NZ_CAGS01000323.1"/>
</dbReference>
<evidence type="ECO:0000313" key="8">
    <source>
        <dbReference type="Proteomes" id="UP000004221"/>
    </source>
</evidence>
<reference evidence="7 8" key="1">
    <citation type="journal article" date="2012" name="ISME J.">
        <title>Nitrification expanded: discovery, physiology and genomics of a nitrite-oxidizing bacterium from the phylum Chloroflexi.</title>
        <authorList>
            <person name="Sorokin D.Y."/>
            <person name="Lucker S."/>
            <person name="Vejmelkova D."/>
            <person name="Kostrikina N.A."/>
            <person name="Kleerebezem R."/>
            <person name="Rijpstra W.I."/>
            <person name="Damste J.S."/>
            <person name="Le Paslier D."/>
            <person name="Muyzer G."/>
            <person name="Wagner M."/>
            <person name="van Loosdrecht M.C."/>
            <person name="Daims H."/>
        </authorList>
    </citation>
    <scope>NUCLEOTIDE SEQUENCE [LARGE SCALE GENOMIC DNA]</scope>
    <source>
        <strain evidence="8">none</strain>
    </source>
</reference>
<protein>
    <submittedName>
        <fullName evidence="7">NADH-quinone oxidoreductase, subunit F</fullName>
        <ecNumber evidence="7">1.6.99.5</ecNumber>
    </submittedName>
</protein>
<gene>
    <name evidence="7" type="primary">nuoF</name>
    <name evidence="7" type="ORF">NITHO_390006</name>
</gene>